<evidence type="ECO:0000256" key="1">
    <source>
        <dbReference type="ARBA" id="ARBA00022527"/>
    </source>
</evidence>
<keyword evidence="1" id="KW-0723">Serine/threonine-protein kinase</keyword>
<dbReference type="PANTHER" id="PTHR24342">
    <property type="entry name" value="SERINE/THREONINE-PROTEIN KINASE 17"/>
    <property type="match status" value="1"/>
</dbReference>
<feature type="compositionally biased region" description="Basic and acidic residues" evidence="6">
    <location>
        <begin position="550"/>
        <end position="608"/>
    </location>
</feature>
<dbReference type="EMBL" id="HBUF01002330">
    <property type="protein sequence ID" value="CAG6606143.1"/>
    <property type="molecule type" value="Transcribed_RNA"/>
</dbReference>
<keyword evidence="2" id="KW-0808">Transferase</keyword>
<dbReference type="Gene3D" id="3.30.200.20">
    <property type="entry name" value="Phosphorylase Kinase, domain 1"/>
    <property type="match status" value="1"/>
</dbReference>
<dbReference type="EMBL" id="HBUF01002331">
    <property type="protein sequence ID" value="CAG6606144.1"/>
    <property type="molecule type" value="Transcribed_RNA"/>
</dbReference>
<dbReference type="SUPFAM" id="SSF56112">
    <property type="entry name" value="Protein kinase-like (PK-like)"/>
    <property type="match status" value="1"/>
</dbReference>
<evidence type="ECO:0000256" key="4">
    <source>
        <dbReference type="ARBA" id="ARBA00022777"/>
    </source>
</evidence>
<dbReference type="Gene3D" id="1.10.510.10">
    <property type="entry name" value="Transferase(Phosphotransferase) domain 1"/>
    <property type="match status" value="1"/>
</dbReference>
<dbReference type="GO" id="GO:0043065">
    <property type="term" value="P:positive regulation of apoptotic process"/>
    <property type="evidence" value="ECO:0007669"/>
    <property type="project" value="TreeGrafter"/>
</dbReference>
<feature type="region of interest" description="Disordered" evidence="6">
    <location>
        <begin position="462"/>
        <end position="608"/>
    </location>
</feature>
<name>A0A8D8PLI6_9HEMI</name>
<dbReference type="GO" id="GO:0004674">
    <property type="term" value="F:protein serine/threonine kinase activity"/>
    <property type="evidence" value="ECO:0007669"/>
    <property type="project" value="UniProtKB-KW"/>
</dbReference>
<dbReference type="GO" id="GO:0005524">
    <property type="term" value="F:ATP binding"/>
    <property type="evidence" value="ECO:0007669"/>
    <property type="project" value="UniProtKB-KW"/>
</dbReference>
<evidence type="ECO:0000313" key="8">
    <source>
        <dbReference type="EMBL" id="CAG6606144.1"/>
    </source>
</evidence>
<accession>A0A8D8PLI6</accession>
<dbReference type="SMART" id="SM00220">
    <property type="entry name" value="S_TKc"/>
    <property type="match status" value="1"/>
</dbReference>
<dbReference type="EMBL" id="HBUF01215155">
    <property type="protein sequence ID" value="CAG6666856.1"/>
    <property type="molecule type" value="Transcribed_RNA"/>
</dbReference>
<evidence type="ECO:0000256" key="6">
    <source>
        <dbReference type="SAM" id="MobiDB-lite"/>
    </source>
</evidence>
<dbReference type="PROSITE" id="PS00108">
    <property type="entry name" value="PROTEIN_KINASE_ST"/>
    <property type="match status" value="1"/>
</dbReference>
<protein>
    <submittedName>
        <fullName evidence="8">Serine/threonine-protein kinase 17A</fullName>
    </submittedName>
</protein>
<dbReference type="GO" id="GO:0005634">
    <property type="term" value="C:nucleus"/>
    <property type="evidence" value="ECO:0007669"/>
    <property type="project" value="TreeGrafter"/>
</dbReference>
<dbReference type="InterPro" id="IPR000719">
    <property type="entry name" value="Prot_kinase_dom"/>
</dbReference>
<dbReference type="PANTHER" id="PTHR24342:SF12">
    <property type="entry name" value="DEATH-ASSOCIATED PROTEIN KINASE RELATED"/>
    <property type="match status" value="1"/>
</dbReference>
<dbReference type="EMBL" id="HBUF01002332">
    <property type="protein sequence ID" value="CAG6606145.1"/>
    <property type="molecule type" value="Transcribed_RNA"/>
</dbReference>
<dbReference type="EMBL" id="HBUF01215154">
    <property type="protein sequence ID" value="CAG6666855.1"/>
    <property type="molecule type" value="Transcribed_RNA"/>
</dbReference>
<sequence length="776" mass="89356">MITDPMASHLGCRSRTSGTRKSPDHTTKREVVQWKERNVSQGVVIVDEEQLLKLIKVEPIEKYYSLDPEPFATGMFASVRRCRSLATGQVFAAKFSSRTRYGEDCTKEIHHEIALLSLCSPSPRIVKLHDVFQTDKELIIVMEYAPGGDMQTIIDDNLVPFESDVVKFIQQLVEGLAYLHHRKIAHLDIKPQNIVMMGDFPNCDIKVCDFEISRVILDGIEIRELLGTPDYVAPEILHYEPITLAADMWSLGVTAYVLLTGFSPFGGETDSETFRNISKAQLDFPDELFEDISPEAKDFIAKILIKNPKERMTAKEALKHPWLMNKKQIMTRVGCSSCPSIIQNQQNKKNLRKYLSKSREALFEKVISASKQQQENLRKSALLKYNKTRRLCESQMSLMSKTREKSLGDMSISLGRSKEKLYGFRCLSKSQEVLNLYKSMKDINNIRIDEIMKNINEKKTTENIKKENNSDNVHQENIKNQSKNEESSRAHRESPTKQKSPTRQDINETRQRRSPDKNTRRPSRESLEKTKIDDSNDNLIKTNANCKIENNNDKDRRKDNESSKRVKRQDTFTRQTSREDQKETTVRKLSREENKDSMPIRKTSREESRELICEQIIKDDTRVRSDRKLSRDDSKDSNISKSKDEINPNIRRISREEKMETMSHTSSDDASSVEDDSLEYLPGVYDEDCYDDEPRFSVAQLISAYNYNEEVAKRNIAPRNSSKFPIGPNALRLFIPNIDITSKKLALRKKTFVVRNHSSIHLNPNNNNNTSPTPLS</sequence>
<feature type="compositionally biased region" description="Basic and acidic residues" evidence="6">
    <location>
        <begin position="462"/>
        <end position="496"/>
    </location>
</feature>
<keyword evidence="3" id="KW-0547">Nucleotide-binding</keyword>
<keyword evidence="4 8" id="KW-0418">Kinase</keyword>
<organism evidence="8">
    <name type="scientific">Cacopsylla melanoneura</name>
    <dbReference type="NCBI Taxonomy" id="428564"/>
    <lineage>
        <taxon>Eukaryota</taxon>
        <taxon>Metazoa</taxon>
        <taxon>Ecdysozoa</taxon>
        <taxon>Arthropoda</taxon>
        <taxon>Hexapoda</taxon>
        <taxon>Insecta</taxon>
        <taxon>Pterygota</taxon>
        <taxon>Neoptera</taxon>
        <taxon>Paraneoptera</taxon>
        <taxon>Hemiptera</taxon>
        <taxon>Sternorrhyncha</taxon>
        <taxon>Psylloidea</taxon>
        <taxon>Psyllidae</taxon>
        <taxon>Psyllinae</taxon>
        <taxon>Cacopsylla</taxon>
    </lineage>
</organism>
<dbReference type="InterPro" id="IPR011009">
    <property type="entry name" value="Kinase-like_dom_sf"/>
</dbReference>
<feature type="compositionally biased region" description="Polar residues" evidence="6">
    <location>
        <begin position="537"/>
        <end position="549"/>
    </location>
</feature>
<keyword evidence="5" id="KW-0067">ATP-binding</keyword>
<reference evidence="8" key="1">
    <citation type="submission" date="2021-05" db="EMBL/GenBank/DDBJ databases">
        <authorList>
            <person name="Alioto T."/>
            <person name="Alioto T."/>
            <person name="Gomez Garrido J."/>
        </authorList>
    </citation>
    <scope>NUCLEOTIDE SEQUENCE</scope>
</reference>
<feature type="region of interest" description="Disordered" evidence="6">
    <location>
        <begin position="623"/>
        <end position="675"/>
    </location>
</feature>
<dbReference type="Pfam" id="PF00069">
    <property type="entry name" value="Pkinase"/>
    <property type="match status" value="1"/>
</dbReference>
<dbReference type="FunFam" id="1.10.510.10:FF:000571">
    <property type="entry name" value="Maternal embryonic leucine zipper kinase"/>
    <property type="match status" value="1"/>
</dbReference>
<dbReference type="GO" id="GO:0035556">
    <property type="term" value="P:intracellular signal transduction"/>
    <property type="evidence" value="ECO:0007669"/>
    <property type="project" value="TreeGrafter"/>
</dbReference>
<evidence type="ECO:0000256" key="2">
    <source>
        <dbReference type="ARBA" id="ARBA00022679"/>
    </source>
</evidence>
<proteinExistence type="predicted"/>
<dbReference type="InterPro" id="IPR008271">
    <property type="entry name" value="Ser/Thr_kinase_AS"/>
</dbReference>
<evidence type="ECO:0000256" key="5">
    <source>
        <dbReference type="ARBA" id="ARBA00022840"/>
    </source>
</evidence>
<feature type="region of interest" description="Disordered" evidence="6">
    <location>
        <begin position="1"/>
        <end position="28"/>
    </location>
</feature>
<dbReference type="AlphaFoldDB" id="A0A8D8PLI6"/>
<feature type="compositionally biased region" description="Basic and acidic residues" evidence="6">
    <location>
        <begin position="623"/>
        <end position="646"/>
    </location>
</feature>
<evidence type="ECO:0000259" key="7">
    <source>
        <dbReference type="PROSITE" id="PS50011"/>
    </source>
</evidence>
<feature type="domain" description="Protein kinase" evidence="7">
    <location>
        <begin position="65"/>
        <end position="323"/>
    </location>
</feature>
<feature type="compositionally biased region" description="Basic and acidic residues" evidence="6">
    <location>
        <begin position="505"/>
        <end position="534"/>
    </location>
</feature>
<evidence type="ECO:0000256" key="3">
    <source>
        <dbReference type="ARBA" id="ARBA00022741"/>
    </source>
</evidence>
<dbReference type="PROSITE" id="PS50011">
    <property type="entry name" value="PROTEIN_KINASE_DOM"/>
    <property type="match status" value="1"/>
</dbReference>
<dbReference type="EMBL" id="HBUF01560551">
    <property type="protein sequence ID" value="CAG6762132.1"/>
    <property type="molecule type" value="Transcribed_RNA"/>
</dbReference>